<feature type="transmembrane region" description="Helical" evidence="1">
    <location>
        <begin position="36"/>
        <end position="58"/>
    </location>
</feature>
<comment type="function">
    <text evidence="1">Catalyzes the sodium-dependent transport of glutamate.</text>
</comment>
<keyword evidence="1" id="KW-0769">Symport</keyword>
<dbReference type="GO" id="GO:0015813">
    <property type="term" value="P:L-glutamate transmembrane transport"/>
    <property type="evidence" value="ECO:0007669"/>
    <property type="project" value="UniProtKB-UniRule"/>
</dbReference>
<feature type="transmembrane region" description="Helical" evidence="1">
    <location>
        <begin position="94"/>
        <end position="113"/>
    </location>
</feature>
<dbReference type="GO" id="GO:0005886">
    <property type="term" value="C:plasma membrane"/>
    <property type="evidence" value="ECO:0007669"/>
    <property type="project" value="UniProtKB-SubCell"/>
</dbReference>
<evidence type="ECO:0000256" key="2">
    <source>
        <dbReference type="NCBIfam" id="TIGR00210"/>
    </source>
</evidence>
<comment type="similarity">
    <text evidence="1">Belongs to the glutamate:Na(+) symporter (ESS) (TC 2.A.27) family.</text>
</comment>
<evidence type="ECO:0000256" key="1">
    <source>
        <dbReference type="HAMAP-Rule" id="MF_02062"/>
    </source>
</evidence>
<evidence type="ECO:0000313" key="3">
    <source>
        <dbReference type="EMBL" id="MCK0085384.1"/>
    </source>
</evidence>
<proteinExistence type="inferred from homology"/>
<dbReference type="PANTHER" id="PTHR36178">
    <property type="entry name" value="SLR0625 PROTEIN"/>
    <property type="match status" value="1"/>
</dbReference>
<comment type="caution">
    <text evidence="3">The sequence shown here is derived from an EMBL/GenBank/DDBJ whole genome shotgun (WGS) entry which is preliminary data.</text>
</comment>
<dbReference type="Pfam" id="PF03616">
    <property type="entry name" value="Glt_symporter"/>
    <property type="match status" value="1"/>
</dbReference>
<dbReference type="HAMAP" id="MF_02062">
    <property type="entry name" value="GltS"/>
    <property type="match status" value="1"/>
</dbReference>
<name>A0AAW5EYH3_CLOSY</name>
<feature type="transmembrane region" description="Helical" evidence="1">
    <location>
        <begin position="276"/>
        <end position="295"/>
    </location>
</feature>
<keyword evidence="1" id="KW-0406">Ion transport</keyword>
<feature type="transmembrane region" description="Helical" evidence="1">
    <location>
        <begin position="125"/>
        <end position="148"/>
    </location>
</feature>
<dbReference type="EMBL" id="JAINVB010000001">
    <property type="protein sequence ID" value="MCK0085384.1"/>
    <property type="molecule type" value="Genomic_DNA"/>
</dbReference>
<reference evidence="3" key="1">
    <citation type="journal article" date="2022" name="Cell Host Microbe">
        <title>Colonization of the live biotherapeutic product VE303 and modulation of the microbiota and metabolites in healthy volunteers.</title>
        <authorList>
            <person name="Dsouza M."/>
            <person name="Menon R."/>
            <person name="Crossette E."/>
            <person name="Bhattarai S.K."/>
            <person name="Schneider J."/>
            <person name="Kim Y.G."/>
            <person name="Reddy S."/>
            <person name="Caballero S."/>
            <person name="Felix C."/>
            <person name="Cornacchione L."/>
            <person name="Hendrickson J."/>
            <person name="Watson A.R."/>
            <person name="Minot S.S."/>
            <person name="Greenfield N."/>
            <person name="Schopf L."/>
            <person name="Szabady R."/>
            <person name="Patarroyo J."/>
            <person name="Smith W."/>
            <person name="Harrison P."/>
            <person name="Kuijper E.J."/>
            <person name="Kelly C.P."/>
            <person name="Olle B."/>
            <person name="Bobilev D."/>
            <person name="Silber J.L."/>
            <person name="Bucci V."/>
            <person name="Roberts B."/>
            <person name="Faith J."/>
            <person name="Norman J.M."/>
        </authorList>
    </citation>
    <scope>NUCLEOTIDE SEQUENCE</scope>
    <source>
        <strain evidence="3">VE303-04</strain>
    </source>
</reference>
<dbReference type="Proteomes" id="UP001203136">
    <property type="component" value="Unassembled WGS sequence"/>
</dbReference>
<organism evidence="3 4">
    <name type="scientific">Clostridium symbiosum</name>
    <name type="common">Bacteroides symbiosus</name>
    <dbReference type="NCBI Taxonomy" id="1512"/>
    <lineage>
        <taxon>Bacteria</taxon>
        <taxon>Bacillati</taxon>
        <taxon>Bacillota</taxon>
        <taxon>Clostridia</taxon>
        <taxon>Lachnospirales</taxon>
        <taxon>Lachnospiraceae</taxon>
        <taxon>Otoolea</taxon>
    </lineage>
</organism>
<keyword evidence="1" id="KW-0915">Sodium</keyword>
<keyword evidence="1" id="KW-1133">Transmembrane helix</keyword>
<dbReference type="NCBIfam" id="TIGR00210">
    <property type="entry name" value="gltS"/>
    <property type="match status" value="1"/>
</dbReference>
<feature type="transmembrane region" description="Helical" evidence="1">
    <location>
        <begin position="246"/>
        <end position="264"/>
    </location>
</feature>
<evidence type="ECO:0000313" key="4">
    <source>
        <dbReference type="Proteomes" id="UP001203136"/>
    </source>
</evidence>
<keyword evidence="1" id="KW-0813">Transport</keyword>
<feature type="transmembrane region" description="Helical" evidence="1">
    <location>
        <begin position="334"/>
        <end position="352"/>
    </location>
</feature>
<keyword evidence="1" id="KW-0812">Transmembrane</keyword>
<keyword evidence="1" id="KW-0472">Membrane</keyword>
<dbReference type="InterPro" id="IPR004445">
    <property type="entry name" value="GltS"/>
</dbReference>
<protein>
    <recommendedName>
        <fullName evidence="1 2">Sodium/glutamate symporter</fullName>
    </recommendedName>
</protein>
<keyword evidence="1" id="KW-1003">Cell membrane</keyword>
<feature type="transmembrane region" description="Helical" evidence="1">
    <location>
        <begin position="160"/>
        <end position="184"/>
    </location>
</feature>
<dbReference type="PANTHER" id="PTHR36178:SF1">
    <property type="entry name" value="SODIUM_GLUTAMATE SYMPORTER"/>
    <property type="match status" value="1"/>
</dbReference>
<keyword evidence="1" id="KW-0029">Amino-acid transport</keyword>
<sequence length="404" mass="42803">MEIKLDMTQTVCLGVLVFLAGQFVVSKVHFLEKYCIPAPAVGGLLFSIINMAGVQTGAFQFAFDQTLKDFFMIAFFSTIGFSASLKIIKKGGIAIFILFCTSSVMLIIQNVWGVAIARAFGLNPLLGMCAGSISLMGGVGSSAAFAPIMEQNGAVGGLTFAIASATFGLVMGGLVSGPIAKFLIDRHKLKDVRKTGVKEVDYGSIEVDEEASVIEVSSMHKAFFQIIIAMGAGTVISKLISLSGMVFPAYVGAIFAAAFIRNGGEAAHIKVYTKEIDALGSLFLNIFLAMTIMALELWELAALALPLIIILIGQVILLAVFTALIIYNTNGRDYDAAVMAAGFYGYAMGATPNAMASMSAVVSHYDRPSPKAFFTVPIVGGFLMDFAMAILIITHMNLILAGVL</sequence>
<feature type="transmembrane region" description="Helical" evidence="1">
    <location>
        <begin position="301"/>
        <end position="327"/>
    </location>
</feature>
<keyword evidence="1" id="KW-0739">Sodium transport</keyword>
<accession>A0AAW5EYH3</accession>
<comment type="subcellular location">
    <subcellularLocation>
        <location evidence="1">Cell membrane</location>
        <topology evidence="1">Multi-pass membrane protein</topology>
    </subcellularLocation>
</comment>
<dbReference type="GO" id="GO:0015501">
    <property type="term" value="F:glutamate:sodium symporter activity"/>
    <property type="evidence" value="ECO:0007669"/>
    <property type="project" value="UniProtKB-UniRule"/>
</dbReference>
<dbReference type="RefSeq" id="WP_024739269.1">
    <property type="nucleotide sequence ID" value="NZ_JAINVB010000001.1"/>
</dbReference>
<feature type="transmembrane region" description="Helical" evidence="1">
    <location>
        <begin position="70"/>
        <end position="88"/>
    </location>
</feature>
<dbReference type="AlphaFoldDB" id="A0AAW5EYH3"/>
<feature type="transmembrane region" description="Helical" evidence="1">
    <location>
        <begin position="372"/>
        <end position="394"/>
    </location>
</feature>
<gene>
    <name evidence="3" type="primary">gltS</name>
    <name evidence="3" type="ORF">K5I21_05770</name>
</gene>